<dbReference type="EMBL" id="MPUH01000333">
    <property type="protein sequence ID" value="OMJ82641.1"/>
    <property type="molecule type" value="Genomic_DNA"/>
</dbReference>
<comment type="caution">
    <text evidence="1">The sequence shown here is derived from an EMBL/GenBank/DDBJ whole genome shotgun (WGS) entry which is preliminary data.</text>
</comment>
<reference evidence="1 2" key="1">
    <citation type="submission" date="2016-11" db="EMBL/GenBank/DDBJ databases">
        <title>The macronuclear genome of Stentor coeruleus: a giant cell with tiny introns.</title>
        <authorList>
            <person name="Slabodnick M."/>
            <person name="Ruby J.G."/>
            <person name="Reiff S.B."/>
            <person name="Swart E.C."/>
            <person name="Gosai S."/>
            <person name="Prabakaran S."/>
            <person name="Witkowska E."/>
            <person name="Larue G.E."/>
            <person name="Fisher S."/>
            <person name="Freeman R.M."/>
            <person name="Gunawardena J."/>
            <person name="Chu W."/>
            <person name="Stover N.A."/>
            <person name="Gregory B.D."/>
            <person name="Nowacki M."/>
            <person name="Derisi J."/>
            <person name="Roy S.W."/>
            <person name="Marshall W.F."/>
            <person name="Sood P."/>
        </authorList>
    </citation>
    <scope>NUCLEOTIDE SEQUENCE [LARGE SCALE GENOMIC DNA]</scope>
    <source>
        <strain evidence="1">WM001</strain>
    </source>
</reference>
<gene>
    <name evidence="1" type="ORF">SteCoe_16624</name>
</gene>
<proteinExistence type="predicted"/>
<sequence length="89" mass="9621">MATGTLAREDTHTYTESISSYCSSIISINLTEDNKRSTCPSEDLSGLSSSDVLNIDTSSMITISSWSSKLHKISMLDPLTQKPCACIIS</sequence>
<protein>
    <submittedName>
        <fullName evidence="1">Uncharacterized protein</fullName>
    </submittedName>
</protein>
<dbReference type="AlphaFoldDB" id="A0A1R2C0W6"/>
<keyword evidence="2" id="KW-1185">Reference proteome</keyword>
<name>A0A1R2C0W6_9CILI</name>
<organism evidence="1 2">
    <name type="scientific">Stentor coeruleus</name>
    <dbReference type="NCBI Taxonomy" id="5963"/>
    <lineage>
        <taxon>Eukaryota</taxon>
        <taxon>Sar</taxon>
        <taxon>Alveolata</taxon>
        <taxon>Ciliophora</taxon>
        <taxon>Postciliodesmatophora</taxon>
        <taxon>Heterotrichea</taxon>
        <taxon>Heterotrichida</taxon>
        <taxon>Stentoridae</taxon>
        <taxon>Stentor</taxon>
    </lineage>
</organism>
<evidence type="ECO:0000313" key="1">
    <source>
        <dbReference type="EMBL" id="OMJ82641.1"/>
    </source>
</evidence>
<accession>A0A1R2C0W6</accession>
<evidence type="ECO:0000313" key="2">
    <source>
        <dbReference type="Proteomes" id="UP000187209"/>
    </source>
</evidence>
<dbReference type="Proteomes" id="UP000187209">
    <property type="component" value="Unassembled WGS sequence"/>
</dbReference>